<keyword evidence="2" id="KW-1185">Reference proteome</keyword>
<proteinExistence type="predicted"/>
<dbReference type="EMBL" id="BMMS01000091">
    <property type="protein sequence ID" value="GGP01238.1"/>
    <property type="molecule type" value="Genomic_DNA"/>
</dbReference>
<sequence length="101" mass="10044">MRFGSAMTSGAGVGLSNERLWPVVGGAAGYLSGQEDAVAEKVESGAPVHLSRDSLGDRDCGIGRTAGAQMVTAGVDEGRAVGGVAVGQTATRRPASVMIVA</sequence>
<protein>
    <submittedName>
        <fullName evidence="1">Uncharacterized protein</fullName>
    </submittedName>
</protein>
<reference evidence="1" key="1">
    <citation type="journal article" date="2014" name="Int. J. Syst. Evol. Microbiol.">
        <title>Complete genome sequence of Corynebacterium casei LMG S-19264T (=DSM 44701T), isolated from a smear-ripened cheese.</title>
        <authorList>
            <consortium name="US DOE Joint Genome Institute (JGI-PGF)"/>
            <person name="Walter F."/>
            <person name="Albersmeier A."/>
            <person name="Kalinowski J."/>
            <person name="Ruckert C."/>
        </authorList>
    </citation>
    <scope>NUCLEOTIDE SEQUENCE</scope>
    <source>
        <strain evidence="1">CGMCC 4.7201</strain>
    </source>
</reference>
<evidence type="ECO:0000313" key="2">
    <source>
        <dbReference type="Proteomes" id="UP000641932"/>
    </source>
</evidence>
<accession>A0A918A0D8</accession>
<dbReference type="AlphaFoldDB" id="A0A918A0D8"/>
<evidence type="ECO:0000313" key="1">
    <source>
        <dbReference type="EMBL" id="GGP01238.1"/>
    </source>
</evidence>
<organism evidence="1 2">
    <name type="scientific">Wenjunlia tyrosinilytica</name>
    <dbReference type="NCBI Taxonomy" id="1544741"/>
    <lineage>
        <taxon>Bacteria</taxon>
        <taxon>Bacillati</taxon>
        <taxon>Actinomycetota</taxon>
        <taxon>Actinomycetes</taxon>
        <taxon>Kitasatosporales</taxon>
        <taxon>Streptomycetaceae</taxon>
        <taxon>Wenjunlia</taxon>
    </lineage>
</organism>
<gene>
    <name evidence="1" type="ORF">GCM10012280_71700</name>
</gene>
<name>A0A918A0D8_9ACTN</name>
<dbReference type="Proteomes" id="UP000641932">
    <property type="component" value="Unassembled WGS sequence"/>
</dbReference>
<comment type="caution">
    <text evidence="1">The sequence shown here is derived from an EMBL/GenBank/DDBJ whole genome shotgun (WGS) entry which is preliminary data.</text>
</comment>
<reference evidence="1" key="2">
    <citation type="submission" date="2020-09" db="EMBL/GenBank/DDBJ databases">
        <authorList>
            <person name="Sun Q."/>
            <person name="Zhou Y."/>
        </authorList>
    </citation>
    <scope>NUCLEOTIDE SEQUENCE</scope>
    <source>
        <strain evidence="1">CGMCC 4.7201</strain>
    </source>
</reference>